<reference evidence="5 6" key="1">
    <citation type="submission" date="2019-04" db="EMBL/GenBank/DDBJ databases">
        <title>Lampropedia sp YIM MLB12 draf genome.</title>
        <authorList>
            <person name="Wang Y.-X."/>
        </authorList>
    </citation>
    <scope>NUCLEOTIDE SEQUENCE [LARGE SCALE GENOMIC DNA]</scope>
    <source>
        <strain evidence="5 6">YIM MLB12</strain>
    </source>
</reference>
<evidence type="ECO:0000313" key="5">
    <source>
        <dbReference type="EMBL" id="THJ30793.1"/>
    </source>
</evidence>
<dbReference type="NCBIfam" id="NF007442">
    <property type="entry name" value="PRK09990.1"/>
    <property type="match status" value="1"/>
</dbReference>
<evidence type="ECO:0000313" key="6">
    <source>
        <dbReference type="Proteomes" id="UP000306236"/>
    </source>
</evidence>
<dbReference type="Pfam" id="PF07729">
    <property type="entry name" value="FCD"/>
    <property type="match status" value="1"/>
</dbReference>
<dbReference type="PANTHER" id="PTHR43537:SF1">
    <property type="entry name" value="GLC OPERON TRANSCRIPTIONAL ACTIVATOR"/>
    <property type="match status" value="1"/>
</dbReference>
<dbReference type="AlphaFoldDB" id="A0A4S5BIU1"/>
<dbReference type="InterPro" id="IPR011711">
    <property type="entry name" value="GntR_C"/>
</dbReference>
<evidence type="ECO:0000256" key="1">
    <source>
        <dbReference type="ARBA" id="ARBA00023015"/>
    </source>
</evidence>
<dbReference type="PANTHER" id="PTHR43537">
    <property type="entry name" value="TRANSCRIPTIONAL REGULATOR, GNTR FAMILY"/>
    <property type="match status" value="1"/>
</dbReference>
<dbReference type="Pfam" id="PF00392">
    <property type="entry name" value="GntR"/>
    <property type="match status" value="1"/>
</dbReference>
<dbReference type="PROSITE" id="PS50949">
    <property type="entry name" value="HTH_GNTR"/>
    <property type="match status" value="1"/>
</dbReference>
<dbReference type="InterPro" id="IPR036390">
    <property type="entry name" value="WH_DNA-bd_sf"/>
</dbReference>
<dbReference type="SUPFAM" id="SSF48008">
    <property type="entry name" value="GntR ligand-binding domain-like"/>
    <property type="match status" value="1"/>
</dbReference>
<gene>
    <name evidence="5" type="primary">glcC</name>
    <name evidence="5" type="ORF">E8K88_17140</name>
</gene>
<dbReference type="SMART" id="SM00345">
    <property type="entry name" value="HTH_GNTR"/>
    <property type="match status" value="1"/>
</dbReference>
<feature type="domain" description="HTH gntR-type" evidence="4">
    <location>
        <begin position="6"/>
        <end position="74"/>
    </location>
</feature>
<dbReference type="GO" id="GO:0003677">
    <property type="term" value="F:DNA binding"/>
    <property type="evidence" value="ECO:0007669"/>
    <property type="project" value="UniProtKB-KW"/>
</dbReference>
<dbReference type="EMBL" id="SSWX01000034">
    <property type="protein sequence ID" value="THJ30793.1"/>
    <property type="molecule type" value="Genomic_DNA"/>
</dbReference>
<dbReference type="SMART" id="SM00895">
    <property type="entry name" value="FCD"/>
    <property type="match status" value="1"/>
</dbReference>
<dbReference type="Proteomes" id="UP000306236">
    <property type="component" value="Unassembled WGS sequence"/>
</dbReference>
<evidence type="ECO:0000256" key="2">
    <source>
        <dbReference type="ARBA" id="ARBA00023125"/>
    </source>
</evidence>
<keyword evidence="1" id="KW-0805">Transcription regulation</keyword>
<evidence type="ECO:0000256" key="3">
    <source>
        <dbReference type="ARBA" id="ARBA00023163"/>
    </source>
</evidence>
<comment type="caution">
    <text evidence="5">The sequence shown here is derived from an EMBL/GenBank/DDBJ whole genome shotgun (WGS) entry which is preliminary data.</text>
</comment>
<proteinExistence type="predicted"/>
<dbReference type="InterPro" id="IPR008920">
    <property type="entry name" value="TF_FadR/GntR_C"/>
</dbReference>
<accession>A0A4S5BIU1</accession>
<dbReference type="Gene3D" id="1.20.120.530">
    <property type="entry name" value="GntR ligand-binding domain-like"/>
    <property type="match status" value="1"/>
</dbReference>
<dbReference type="RefSeq" id="WP_136407898.1">
    <property type="nucleotide sequence ID" value="NZ_SSWX01000034.1"/>
</dbReference>
<keyword evidence="2" id="KW-0238">DNA-binding</keyword>
<dbReference type="InterPro" id="IPR000524">
    <property type="entry name" value="Tscrpt_reg_HTH_GntR"/>
</dbReference>
<dbReference type="GO" id="GO:0003700">
    <property type="term" value="F:DNA-binding transcription factor activity"/>
    <property type="evidence" value="ECO:0007669"/>
    <property type="project" value="InterPro"/>
</dbReference>
<dbReference type="PRINTS" id="PR00035">
    <property type="entry name" value="HTHGNTR"/>
</dbReference>
<keyword evidence="6" id="KW-1185">Reference proteome</keyword>
<name>A0A4S5BIU1_9BURK</name>
<organism evidence="5 6">
    <name type="scientific">Lampropedia aestuarii</name>
    <dbReference type="NCBI Taxonomy" id="2562762"/>
    <lineage>
        <taxon>Bacteria</taxon>
        <taxon>Pseudomonadati</taxon>
        <taxon>Pseudomonadota</taxon>
        <taxon>Betaproteobacteria</taxon>
        <taxon>Burkholderiales</taxon>
        <taxon>Comamonadaceae</taxon>
        <taxon>Lampropedia</taxon>
    </lineage>
</organism>
<keyword evidence="3" id="KW-0804">Transcription</keyword>
<dbReference type="InterPro" id="IPR036388">
    <property type="entry name" value="WH-like_DNA-bd_sf"/>
</dbReference>
<sequence>MPAPSLQVADQVAAHIEQLIVNSVLKVGQPLPSERRLMDKLACSRSALREGLQILRGKGLIRTEHGKGSYVQSLDAIGDAGPLRHLFSSQPRTLFDLLEVRVLLEAEAARLAAMRATAADLIMIRRHYEAWQQAQAANHHSATADQHARRDHAFHRAINEASHNPILVHMLESLSELMLSTVYASVRHLYVRADTKATIDMHHASLFKAIEARDPQAAQQAARLHVMEVRESLRELEYEDERIVRADMRLHGWG</sequence>
<protein>
    <submittedName>
        <fullName evidence="5">Transcriptional regulator GlcC</fullName>
    </submittedName>
</protein>
<dbReference type="SUPFAM" id="SSF46785">
    <property type="entry name" value="Winged helix' DNA-binding domain"/>
    <property type="match status" value="1"/>
</dbReference>
<dbReference type="OrthoDB" id="1040417at2"/>
<dbReference type="CDD" id="cd07377">
    <property type="entry name" value="WHTH_GntR"/>
    <property type="match status" value="1"/>
</dbReference>
<dbReference type="Gene3D" id="1.10.10.10">
    <property type="entry name" value="Winged helix-like DNA-binding domain superfamily/Winged helix DNA-binding domain"/>
    <property type="match status" value="1"/>
</dbReference>
<evidence type="ECO:0000259" key="4">
    <source>
        <dbReference type="PROSITE" id="PS50949"/>
    </source>
</evidence>